<protein>
    <recommendedName>
        <fullName evidence="5">Phospholipase</fullName>
    </recommendedName>
</protein>
<keyword evidence="2" id="KW-0964">Secreted</keyword>
<dbReference type="InterPro" id="IPR036444">
    <property type="entry name" value="PLipase_A2_dom_sf"/>
</dbReference>
<evidence type="ECO:0000313" key="4">
    <source>
        <dbReference type="Proteomes" id="UP000318667"/>
    </source>
</evidence>
<dbReference type="InterPro" id="IPR033113">
    <property type="entry name" value="PLA2_histidine"/>
</dbReference>
<comment type="subcellular location">
    <subcellularLocation>
        <location evidence="1">Secreted</location>
    </subcellularLocation>
</comment>
<comment type="caution">
    <text evidence="3">The sequence shown here is derived from an EMBL/GenBank/DDBJ whole genome shotgun (WGS) entry which is preliminary data.</text>
</comment>
<dbReference type="GO" id="GO:0006644">
    <property type="term" value="P:phospholipid metabolic process"/>
    <property type="evidence" value="ECO:0007669"/>
    <property type="project" value="InterPro"/>
</dbReference>
<dbReference type="GO" id="GO:0050482">
    <property type="term" value="P:arachidonate secretion"/>
    <property type="evidence" value="ECO:0007669"/>
    <property type="project" value="InterPro"/>
</dbReference>
<keyword evidence="4" id="KW-1185">Reference proteome</keyword>
<dbReference type="Proteomes" id="UP000318667">
    <property type="component" value="Unassembled WGS sequence"/>
</dbReference>
<proteinExistence type="predicted"/>
<name>A0A562K6F6_9BACI</name>
<dbReference type="AlphaFoldDB" id="A0A562K6F6"/>
<dbReference type="EMBL" id="VLKI01000001">
    <property type="protein sequence ID" value="TWH90814.1"/>
    <property type="molecule type" value="Genomic_DNA"/>
</dbReference>
<accession>A0A562K6F6</accession>
<evidence type="ECO:0000313" key="3">
    <source>
        <dbReference type="EMBL" id="TWH90814.1"/>
    </source>
</evidence>
<evidence type="ECO:0000256" key="2">
    <source>
        <dbReference type="ARBA" id="ARBA00022525"/>
    </source>
</evidence>
<sequence length="94" mass="10486">MSRKRSSFCIFPGYRWCGPGCSGPGAPINGVDACCKAHDKCLNSGRSRCSCDREFLHCLRPKVNLHDKEGRVATIIYIYMKIQAGFTCSPINKR</sequence>
<dbReference type="GO" id="GO:0005576">
    <property type="term" value="C:extracellular region"/>
    <property type="evidence" value="ECO:0007669"/>
    <property type="project" value="UniProtKB-SubCell"/>
</dbReference>
<organism evidence="3 4">
    <name type="scientific">Cytobacillus oceanisediminis</name>
    <dbReference type="NCBI Taxonomy" id="665099"/>
    <lineage>
        <taxon>Bacteria</taxon>
        <taxon>Bacillati</taxon>
        <taxon>Bacillota</taxon>
        <taxon>Bacilli</taxon>
        <taxon>Bacillales</taxon>
        <taxon>Bacillaceae</taxon>
        <taxon>Cytobacillus</taxon>
    </lineage>
</organism>
<dbReference type="Gene3D" id="1.20.90.10">
    <property type="entry name" value="Phospholipase A2 domain"/>
    <property type="match status" value="1"/>
</dbReference>
<dbReference type="PROSITE" id="PS00118">
    <property type="entry name" value="PA2_HIS"/>
    <property type="match status" value="1"/>
</dbReference>
<dbReference type="SUPFAM" id="SSF48619">
    <property type="entry name" value="Phospholipase A2, PLA2"/>
    <property type="match status" value="1"/>
</dbReference>
<reference evidence="3 4" key="1">
    <citation type="journal article" date="2015" name="Stand. Genomic Sci.">
        <title>Genomic Encyclopedia of Bacterial and Archaeal Type Strains, Phase III: the genomes of soil and plant-associated and newly described type strains.</title>
        <authorList>
            <person name="Whitman W.B."/>
            <person name="Woyke T."/>
            <person name="Klenk H.P."/>
            <person name="Zhou Y."/>
            <person name="Lilburn T.G."/>
            <person name="Beck B.J."/>
            <person name="De Vos P."/>
            <person name="Vandamme P."/>
            <person name="Eisen J.A."/>
            <person name="Garrity G."/>
            <person name="Hugenholtz P."/>
            <person name="Kyrpides N.C."/>
        </authorList>
    </citation>
    <scope>NUCLEOTIDE SEQUENCE [LARGE SCALE GENOMIC DNA]</scope>
    <source>
        <strain evidence="3 4">CGMCC 1.10115</strain>
    </source>
</reference>
<evidence type="ECO:0008006" key="5">
    <source>
        <dbReference type="Google" id="ProtNLM"/>
    </source>
</evidence>
<gene>
    <name evidence="3" type="ORF">IQ19_00264</name>
</gene>
<evidence type="ECO:0000256" key="1">
    <source>
        <dbReference type="ARBA" id="ARBA00004613"/>
    </source>
</evidence>
<dbReference type="GO" id="GO:0004623">
    <property type="term" value="F:phospholipase A2 activity"/>
    <property type="evidence" value="ECO:0007669"/>
    <property type="project" value="InterPro"/>
</dbReference>